<dbReference type="GO" id="GO:0020037">
    <property type="term" value="F:heme binding"/>
    <property type="evidence" value="ECO:0007669"/>
    <property type="project" value="InterPro"/>
</dbReference>
<accession>A0A081L9D9</accession>
<comment type="cofactor">
    <cofactor evidence="1">
        <name>heme</name>
        <dbReference type="ChEBI" id="CHEBI:30413"/>
    </cofactor>
</comment>
<proteinExistence type="inferred from homology"/>
<dbReference type="PROSITE" id="PS01213">
    <property type="entry name" value="GLOBIN_FAM_2"/>
    <property type="match status" value="1"/>
</dbReference>
<dbReference type="InterPro" id="IPR044203">
    <property type="entry name" value="GlbO/GLB3-like"/>
</dbReference>
<name>A0A081L9D9_9BACI</name>
<organism evidence="7 8">
    <name type="scientific">Bacillus zhangzhouensis</name>
    <dbReference type="NCBI Taxonomy" id="1178540"/>
    <lineage>
        <taxon>Bacteria</taxon>
        <taxon>Bacillati</taxon>
        <taxon>Bacillota</taxon>
        <taxon>Bacilli</taxon>
        <taxon>Bacillales</taxon>
        <taxon>Bacillaceae</taxon>
        <taxon>Bacillus</taxon>
    </lineage>
</organism>
<dbReference type="SUPFAM" id="SSF46458">
    <property type="entry name" value="Globin-like"/>
    <property type="match status" value="1"/>
</dbReference>
<evidence type="ECO:0000313" key="7">
    <source>
        <dbReference type="EMBL" id="KEP25865.1"/>
    </source>
</evidence>
<evidence type="ECO:0000256" key="3">
    <source>
        <dbReference type="ARBA" id="ARBA00022617"/>
    </source>
</evidence>
<evidence type="ECO:0000256" key="6">
    <source>
        <dbReference type="ARBA" id="ARBA00034496"/>
    </source>
</evidence>
<dbReference type="GeneID" id="5620348"/>
<dbReference type="PANTHER" id="PTHR47366:SF1">
    <property type="entry name" value="TWO-ON-TWO HEMOGLOBIN-3"/>
    <property type="match status" value="1"/>
</dbReference>
<comment type="caution">
    <text evidence="7">The sequence shown here is derived from an EMBL/GenBank/DDBJ whole genome shotgun (WGS) entry which is preliminary data.</text>
</comment>
<comment type="similarity">
    <text evidence="6">Belongs to the truncated hemoglobin family. Group II subfamily.</text>
</comment>
<dbReference type="FunFam" id="1.10.490.10:FF:000004">
    <property type="entry name" value="Group 2 hemoglobin yjbI"/>
    <property type="match status" value="1"/>
</dbReference>
<dbReference type="PANTHER" id="PTHR47366">
    <property type="entry name" value="TWO-ON-TWO HEMOGLOBIN-3"/>
    <property type="match status" value="1"/>
</dbReference>
<evidence type="ECO:0000256" key="4">
    <source>
        <dbReference type="ARBA" id="ARBA00022723"/>
    </source>
</evidence>
<dbReference type="EMBL" id="JOTP01000015">
    <property type="protein sequence ID" value="KEP25865.1"/>
    <property type="molecule type" value="Genomic_DNA"/>
</dbReference>
<dbReference type="GO" id="GO:0046872">
    <property type="term" value="F:metal ion binding"/>
    <property type="evidence" value="ECO:0007669"/>
    <property type="project" value="UniProtKB-KW"/>
</dbReference>
<dbReference type="RefSeq" id="WP_008355333.1">
    <property type="nucleotide sequence ID" value="NZ_JAVIKA010000002.1"/>
</dbReference>
<reference evidence="7 8" key="1">
    <citation type="submission" date="2012-09" db="EMBL/GenBank/DDBJ databases">
        <title>Genome Sequence of Bacillus sp. DW5-4.</title>
        <authorList>
            <person name="Lai Q."/>
            <person name="Liu Y."/>
            <person name="Shao Z."/>
        </authorList>
    </citation>
    <scope>NUCLEOTIDE SEQUENCE [LARGE SCALE GENOMIC DNA]</scope>
    <source>
        <strain evidence="7 8">DW5-4</strain>
    </source>
</reference>
<keyword evidence="5" id="KW-0408">Iron</keyword>
<dbReference type="CDD" id="cd14772">
    <property type="entry name" value="TrHb2_Bs-trHb-like_O"/>
    <property type="match status" value="1"/>
</dbReference>
<dbReference type="InterPro" id="IPR012292">
    <property type="entry name" value="Globin/Proto"/>
</dbReference>
<evidence type="ECO:0000256" key="1">
    <source>
        <dbReference type="ARBA" id="ARBA00001971"/>
    </source>
</evidence>
<dbReference type="AlphaFoldDB" id="A0A081L9D9"/>
<gene>
    <name evidence="7" type="ORF">BA70_05090</name>
</gene>
<keyword evidence="2" id="KW-0813">Transport</keyword>
<dbReference type="InterPro" id="IPR001486">
    <property type="entry name" value="Hemoglobin_trunc"/>
</dbReference>
<dbReference type="Proteomes" id="UP000028091">
    <property type="component" value="Unassembled WGS sequence"/>
</dbReference>
<dbReference type="GO" id="GO:0005344">
    <property type="term" value="F:oxygen carrier activity"/>
    <property type="evidence" value="ECO:0007669"/>
    <property type="project" value="InterPro"/>
</dbReference>
<dbReference type="OrthoDB" id="9790913at2"/>
<protein>
    <submittedName>
        <fullName evidence="7">Thiol management oxidoreductase</fullName>
    </submittedName>
</protein>
<dbReference type="InterPro" id="IPR019795">
    <property type="entry name" value="Globin_bac-like_CS"/>
</dbReference>
<dbReference type="Pfam" id="PF01152">
    <property type="entry name" value="Bac_globin"/>
    <property type="match status" value="1"/>
</dbReference>
<keyword evidence="8" id="KW-1185">Reference proteome</keyword>
<evidence type="ECO:0000313" key="8">
    <source>
        <dbReference type="Proteomes" id="UP000028091"/>
    </source>
</evidence>
<evidence type="ECO:0000256" key="2">
    <source>
        <dbReference type="ARBA" id="ARBA00022448"/>
    </source>
</evidence>
<evidence type="ECO:0000256" key="5">
    <source>
        <dbReference type="ARBA" id="ARBA00023004"/>
    </source>
</evidence>
<dbReference type="eggNOG" id="COG2346">
    <property type="taxonomic scope" value="Bacteria"/>
</dbReference>
<dbReference type="Gene3D" id="1.10.490.10">
    <property type="entry name" value="Globins"/>
    <property type="match status" value="1"/>
</dbReference>
<dbReference type="InterPro" id="IPR009050">
    <property type="entry name" value="Globin-like_sf"/>
</dbReference>
<keyword evidence="3" id="KW-0349">Heme</keyword>
<keyword evidence="4" id="KW-0479">Metal-binding</keyword>
<sequence>MVQSFNAPYEAVGEELLSQLVDTFYENVKCHPLLHPIFPDDLKETARKQKQFLTQYLGGPPLYTEEHGHPMLRARHLPFPITEERADAWLECMEDAMDQVGLTGDIRDFLFERLSLTARHMVNQTPEKDGRS</sequence>
<dbReference type="GO" id="GO:0019825">
    <property type="term" value="F:oxygen binding"/>
    <property type="evidence" value="ECO:0007669"/>
    <property type="project" value="InterPro"/>
</dbReference>